<organism evidence="3 5">
    <name type="scientific">Latilactobacillus sakei</name>
    <name type="common">Lactobacillus sakei</name>
    <dbReference type="NCBI Taxonomy" id="1599"/>
    <lineage>
        <taxon>Bacteria</taxon>
        <taxon>Bacillati</taxon>
        <taxon>Bacillota</taxon>
        <taxon>Bacilli</taxon>
        <taxon>Lactobacillales</taxon>
        <taxon>Lactobacillaceae</taxon>
        <taxon>Latilactobacillus</taxon>
    </lineage>
</organism>
<evidence type="ECO:0000313" key="2">
    <source>
        <dbReference type="EMBL" id="PKX79163.1"/>
    </source>
</evidence>
<gene>
    <name evidence="2" type="ORF">CUR37_02920</name>
    <name evidence="3" type="ORF">LAS9267_00584</name>
</gene>
<dbReference type="Proteomes" id="UP000234349">
    <property type="component" value="Unassembled WGS sequence"/>
</dbReference>
<feature type="transmembrane region" description="Helical" evidence="1">
    <location>
        <begin position="193"/>
        <end position="209"/>
    </location>
</feature>
<dbReference type="EMBL" id="OKRC01000002">
    <property type="protein sequence ID" value="SPE19615.1"/>
    <property type="molecule type" value="Genomic_DNA"/>
</dbReference>
<dbReference type="AlphaFoldDB" id="A0AAE8J3Y6"/>
<dbReference type="Pfam" id="PF05857">
    <property type="entry name" value="TraX"/>
    <property type="match status" value="1"/>
</dbReference>
<feature type="transmembrane region" description="Helical" evidence="1">
    <location>
        <begin position="248"/>
        <end position="267"/>
    </location>
</feature>
<protein>
    <submittedName>
        <fullName evidence="3">TraX protein</fullName>
    </submittedName>
</protein>
<evidence type="ECO:0000313" key="4">
    <source>
        <dbReference type="Proteomes" id="UP000234349"/>
    </source>
</evidence>
<feature type="transmembrane region" description="Helical" evidence="1">
    <location>
        <begin position="131"/>
        <end position="152"/>
    </location>
</feature>
<reference evidence="3 5" key="2">
    <citation type="submission" date="2018-02" db="EMBL/GenBank/DDBJ databases">
        <authorList>
            <person name="Rodrigo-Torres L."/>
            <person name="Arahal R. D."/>
            <person name="Lucena T."/>
        </authorList>
    </citation>
    <scope>NUCLEOTIDE SEQUENCE [LARGE SCALE GENOMIC DNA]</scope>
    <source>
        <strain evidence="3 5">CECT 9267</strain>
    </source>
</reference>
<reference evidence="2 4" key="1">
    <citation type="submission" date="2016-09" db="EMBL/GenBank/DDBJ databases">
        <authorList>
            <person name="Inglin R.C."/>
        </authorList>
    </citation>
    <scope>NUCLEOTIDE SEQUENCE [LARGE SCALE GENOMIC DNA]</scope>
    <source>
        <strain evidence="2 4">RI-517</strain>
    </source>
</reference>
<sequence>MQTKSHQILNNFDIKILGILLMFVDHIHQMFAGAGVPDWVDWFGRPVATIFFFMAVEGFTHTRNQKRYLTQLLIGFWVMNFGDRLIQQFFTVGDIALSNNIFTDLFIAVLAMYGIQEITAGRRAHNTKQMIIGFLAIIVPIMMSVLVILLLVNPKTAMLAANIGMVIPTITLAENSIFLYIGVFFYLFRNNRLLQCLTIIVFAVINAGANSGFTFTGLLTTNTQWMMIFAIIPILLYNGQKGRSMKSFFYFFYPIHIWLLYILASFII</sequence>
<dbReference type="EMBL" id="MKGH01000010">
    <property type="protein sequence ID" value="PKX79163.1"/>
    <property type="molecule type" value="Genomic_DNA"/>
</dbReference>
<dbReference type="RefSeq" id="WP_016265370.1">
    <property type="nucleotide sequence ID" value="NZ_CABMJT010000001.1"/>
</dbReference>
<keyword evidence="1" id="KW-0472">Membrane</keyword>
<feature type="transmembrane region" description="Helical" evidence="1">
    <location>
        <begin position="12"/>
        <end position="31"/>
    </location>
</feature>
<keyword evidence="1" id="KW-0812">Transmembrane</keyword>
<comment type="caution">
    <text evidence="3">The sequence shown here is derived from an EMBL/GenBank/DDBJ whole genome shotgun (WGS) entry which is preliminary data.</text>
</comment>
<feature type="transmembrane region" description="Helical" evidence="1">
    <location>
        <begin position="215"/>
        <end position="236"/>
    </location>
</feature>
<proteinExistence type="predicted"/>
<accession>A0AAE8J3Y6</accession>
<feature type="transmembrane region" description="Helical" evidence="1">
    <location>
        <begin position="158"/>
        <end position="186"/>
    </location>
</feature>
<dbReference type="InterPro" id="IPR008875">
    <property type="entry name" value="TraX"/>
</dbReference>
<dbReference type="GeneID" id="57132205"/>
<evidence type="ECO:0000256" key="1">
    <source>
        <dbReference type="SAM" id="Phobius"/>
    </source>
</evidence>
<evidence type="ECO:0000313" key="5">
    <source>
        <dbReference type="Proteomes" id="UP000239650"/>
    </source>
</evidence>
<feature type="transmembrane region" description="Helical" evidence="1">
    <location>
        <begin position="43"/>
        <end position="60"/>
    </location>
</feature>
<dbReference type="Proteomes" id="UP000239650">
    <property type="component" value="Unassembled WGS sequence"/>
</dbReference>
<name>A0AAE8J3Y6_LATSK</name>
<evidence type="ECO:0000313" key="3">
    <source>
        <dbReference type="EMBL" id="SPE19615.1"/>
    </source>
</evidence>
<keyword evidence="1" id="KW-1133">Transmembrane helix</keyword>